<accession>A0A3M6QP76</accession>
<dbReference type="EMBL" id="RDQO01000004">
    <property type="protein sequence ID" value="RMX04870.1"/>
    <property type="molecule type" value="Genomic_DNA"/>
</dbReference>
<proteinExistence type="predicted"/>
<dbReference type="RefSeq" id="WP_122230200.1">
    <property type="nucleotide sequence ID" value="NZ_RDQO01000004.1"/>
</dbReference>
<dbReference type="InterPro" id="IPR003795">
    <property type="entry name" value="DUF192"/>
</dbReference>
<dbReference type="Proteomes" id="UP000278006">
    <property type="component" value="Unassembled WGS sequence"/>
</dbReference>
<name>A0A3M6QP76_9BURK</name>
<dbReference type="AlphaFoldDB" id="A0A3M6QP76"/>
<dbReference type="Pfam" id="PF02643">
    <property type="entry name" value="DUF192"/>
    <property type="match status" value="1"/>
</dbReference>
<reference evidence="1 2" key="1">
    <citation type="submission" date="2018-10" db="EMBL/GenBank/DDBJ databases">
        <title>Draft genome of Cortibacter populi DSM10536.</title>
        <authorList>
            <person name="Bernier A.-M."/>
            <person name="Bernard K."/>
        </authorList>
    </citation>
    <scope>NUCLEOTIDE SEQUENCE [LARGE SCALE GENOMIC DNA]</scope>
    <source>
        <strain evidence="1 2">DSM 105136</strain>
    </source>
</reference>
<dbReference type="InterPro" id="IPR038695">
    <property type="entry name" value="Saro_0823-like_sf"/>
</dbReference>
<evidence type="ECO:0000313" key="1">
    <source>
        <dbReference type="EMBL" id="RMX04870.1"/>
    </source>
</evidence>
<gene>
    <name evidence="1" type="ORF">D8I35_13495</name>
</gene>
<keyword evidence="2" id="KW-1185">Reference proteome</keyword>
<evidence type="ECO:0000313" key="2">
    <source>
        <dbReference type="Proteomes" id="UP000278006"/>
    </source>
</evidence>
<comment type="caution">
    <text evidence="1">The sequence shown here is derived from an EMBL/GenBank/DDBJ whole genome shotgun (WGS) entry which is preliminary data.</text>
</comment>
<dbReference type="PANTHER" id="PTHR37953">
    <property type="entry name" value="UPF0127 PROTEIN MJ1496"/>
    <property type="match status" value="1"/>
</dbReference>
<protein>
    <submittedName>
        <fullName evidence="1">DUF192 domain-containing protein</fullName>
    </submittedName>
</protein>
<dbReference type="Gene3D" id="2.60.120.1140">
    <property type="entry name" value="Protein of unknown function DUF192"/>
    <property type="match status" value="1"/>
</dbReference>
<sequence length="124" mass="13729">MSTYCFDHQLLINERDSGYRVGMARRFHQRAAGLLFGRPLRAGEALWIGQCGSIHTVGMRYAIDVVFLDRNDHVVRVAGNVPPWRFRIARHSASVLEMPAGQARAAGLHAGDRVQIMPACPSSS</sequence>
<dbReference type="PANTHER" id="PTHR37953:SF1">
    <property type="entry name" value="UPF0127 PROTEIN MJ1496"/>
    <property type="match status" value="1"/>
</dbReference>
<organism evidence="1 2">
    <name type="scientific">Corticibacter populi</name>
    <dbReference type="NCBI Taxonomy" id="1550736"/>
    <lineage>
        <taxon>Bacteria</taxon>
        <taxon>Pseudomonadati</taxon>
        <taxon>Pseudomonadota</taxon>
        <taxon>Betaproteobacteria</taxon>
        <taxon>Burkholderiales</taxon>
        <taxon>Comamonadaceae</taxon>
        <taxon>Corticibacter</taxon>
    </lineage>
</organism>
<dbReference type="OrthoDB" id="9813379at2"/>